<proteinExistence type="predicted"/>
<sequence length="98" mass="11059">MVCLGLWQANYHELTRLRQTQGRRTHLLASMARGSDWKEANMGRGSVGLDILGLLTELMLDLGSTEADTERGSDVFLPNHLEGFERNWVMLDGELERA</sequence>
<dbReference type="Proteomes" id="UP000054538">
    <property type="component" value="Unassembled WGS sequence"/>
</dbReference>
<gene>
    <name evidence="1" type="ORF">PAXRUDRAFT_485736</name>
</gene>
<organism evidence="1 2">
    <name type="scientific">Paxillus rubicundulus Ve08.2h10</name>
    <dbReference type="NCBI Taxonomy" id="930991"/>
    <lineage>
        <taxon>Eukaryota</taxon>
        <taxon>Fungi</taxon>
        <taxon>Dikarya</taxon>
        <taxon>Basidiomycota</taxon>
        <taxon>Agaricomycotina</taxon>
        <taxon>Agaricomycetes</taxon>
        <taxon>Agaricomycetidae</taxon>
        <taxon>Boletales</taxon>
        <taxon>Paxilineae</taxon>
        <taxon>Paxillaceae</taxon>
        <taxon>Paxillus</taxon>
    </lineage>
</organism>
<evidence type="ECO:0000313" key="1">
    <source>
        <dbReference type="EMBL" id="KIK93914.1"/>
    </source>
</evidence>
<keyword evidence="2" id="KW-1185">Reference proteome</keyword>
<dbReference type="EMBL" id="KN825144">
    <property type="protein sequence ID" value="KIK93914.1"/>
    <property type="molecule type" value="Genomic_DNA"/>
</dbReference>
<dbReference type="AlphaFoldDB" id="A0A0D0E172"/>
<evidence type="ECO:0000313" key="2">
    <source>
        <dbReference type="Proteomes" id="UP000054538"/>
    </source>
</evidence>
<dbReference type="HOGENOM" id="CLU_2334259_0_0_1"/>
<reference evidence="2" key="2">
    <citation type="submission" date="2015-01" db="EMBL/GenBank/DDBJ databases">
        <title>Evolutionary Origins and Diversification of the Mycorrhizal Mutualists.</title>
        <authorList>
            <consortium name="DOE Joint Genome Institute"/>
            <consortium name="Mycorrhizal Genomics Consortium"/>
            <person name="Kohler A."/>
            <person name="Kuo A."/>
            <person name="Nagy L.G."/>
            <person name="Floudas D."/>
            <person name="Copeland A."/>
            <person name="Barry K.W."/>
            <person name="Cichocki N."/>
            <person name="Veneault-Fourrey C."/>
            <person name="LaButti K."/>
            <person name="Lindquist E.A."/>
            <person name="Lipzen A."/>
            <person name="Lundell T."/>
            <person name="Morin E."/>
            <person name="Murat C."/>
            <person name="Riley R."/>
            <person name="Ohm R."/>
            <person name="Sun H."/>
            <person name="Tunlid A."/>
            <person name="Henrissat B."/>
            <person name="Grigoriev I.V."/>
            <person name="Hibbett D.S."/>
            <person name="Martin F."/>
        </authorList>
    </citation>
    <scope>NUCLEOTIDE SEQUENCE [LARGE SCALE GENOMIC DNA]</scope>
    <source>
        <strain evidence="2">Ve08.2h10</strain>
    </source>
</reference>
<name>A0A0D0E172_9AGAM</name>
<dbReference type="InParanoid" id="A0A0D0E172"/>
<accession>A0A0D0E172</accession>
<protein>
    <submittedName>
        <fullName evidence="1">Uncharacterized protein</fullName>
    </submittedName>
</protein>
<reference evidence="1 2" key="1">
    <citation type="submission" date="2014-04" db="EMBL/GenBank/DDBJ databases">
        <authorList>
            <consortium name="DOE Joint Genome Institute"/>
            <person name="Kuo A."/>
            <person name="Kohler A."/>
            <person name="Jargeat P."/>
            <person name="Nagy L.G."/>
            <person name="Floudas D."/>
            <person name="Copeland A."/>
            <person name="Barry K.W."/>
            <person name="Cichocki N."/>
            <person name="Veneault-Fourrey C."/>
            <person name="LaButti K."/>
            <person name="Lindquist E.A."/>
            <person name="Lipzen A."/>
            <person name="Lundell T."/>
            <person name="Morin E."/>
            <person name="Murat C."/>
            <person name="Sun H."/>
            <person name="Tunlid A."/>
            <person name="Henrissat B."/>
            <person name="Grigoriev I.V."/>
            <person name="Hibbett D.S."/>
            <person name="Martin F."/>
            <person name="Nordberg H.P."/>
            <person name="Cantor M.N."/>
            <person name="Hua S.X."/>
        </authorList>
    </citation>
    <scope>NUCLEOTIDE SEQUENCE [LARGE SCALE GENOMIC DNA]</scope>
    <source>
        <strain evidence="1 2">Ve08.2h10</strain>
    </source>
</reference>